<sequence length="67" mass="7478">MKRKNTDTTKLSVIQVLHRCFGKQDGQSPSGFVEEIADLSDDEQLELAREAARSLGLTKSQVRFGLK</sequence>
<gene>
    <name evidence="1" type="ORF">LCGC14_2266560</name>
</gene>
<proteinExistence type="predicted"/>
<dbReference type="EMBL" id="LAZR01031241">
    <property type="protein sequence ID" value="KKL54320.1"/>
    <property type="molecule type" value="Genomic_DNA"/>
</dbReference>
<comment type="caution">
    <text evidence="1">The sequence shown here is derived from an EMBL/GenBank/DDBJ whole genome shotgun (WGS) entry which is preliminary data.</text>
</comment>
<organism evidence="1">
    <name type="scientific">marine sediment metagenome</name>
    <dbReference type="NCBI Taxonomy" id="412755"/>
    <lineage>
        <taxon>unclassified sequences</taxon>
        <taxon>metagenomes</taxon>
        <taxon>ecological metagenomes</taxon>
    </lineage>
</organism>
<protein>
    <submittedName>
        <fullName evidence="1">Uncharacterized protein</fullName>
    </submittedName>
</protein>
<reference evidence="1" key="1">
    <citation type="journal article" date="2015" name="Nature">
        <title>Complex archaea that bridge the gap between prokaryotes and eukaryotes.</title>
        <authorList>
            <person name="Spang A."/>
            <person name="Saw J.H."/>
            <person name="Jorgensen S.L."/>
            <person name="Zaremba-Niedzwiedzka K."/>
            <person name="Martijn J."/>
            <person name="Lind A.E."/>
            <person name="van Eijk R."/>
            <person name="Schleper C."/>
            <person name="Guy L."/>
            <person name="Ettema T.J."/>
        </authorList>
    </citation>
    <scope>NUCLEOTIDE SEQUENCE</scope>
</reference>
<dbReference type="AlphaFoldDB" id="A0A0F9FAJ2"/>
<name>A0A0F9FAJ2_9ZZZZ</name>
<accession>A0A0F9FAJ2</accession>
<evidence type="ECO:0000313" key="1">
    <source>
        <dbReference type="EMBL" id="KKL54320.1"/>
    </source>
</evidence>